<protein>
    <submittedName>
        <fullName evidence="1">Uncharacterized protein</fullName>
    </submittedName>
</protein>
<accession>A0A934R9J8</accession>
<comment type="caution">
    <text evidence="1">The sequence shown here is derived from an EMBL/GenBank/DDBJ whole genome shotgun (WGS) entry which is preliminary data.</text>
</comment>
<dbReference type="EMBL" id="JAENII010000004">
    <property type="protein sequence ID" value="MBK1826882.1"/>
    <property type="molecule type" value="Genomic_DNA"/>
</dbReference>
<dbReference type="RefSeq" id="WP_234044564.1">
    <property type="nucleotide sequence ID" value="NZ_JAENII010000004.1"/>
</dbReference>
<evidence type="ECO:0000313" key="2">
    <source>
        <dbReference type="Proteomes" id="UP000658278"/>
    </source>
</evidence>
<evidence type="ECO:0000313" key="1">
    <source>
        <dbReference type="EMBL" id="MBK1826882.1"/>
    </source>
</evidence>
<gene>
    <name evidence="1" type="ORF">JIN81_07620</name>
</gene>
<organism evidence="1 2">
    <name type="scientific">Haloferula rosea</name>
    <dbReference type="NCBI Taxonomy" id="490093"/>
    <lineage>
        <taxon>Bacteria</taxon>
        <taxon>Pseudomonadati</taxon>
        <taxon>Verrucomicrobiota</taxon>
        <taxon>Verrucomicrobiia</taxon>
        <taxon>Verrucomicrobiales</taxon>
        <taxon>Verrucomicrobiaceae</taxon>
        <taxon>Haloferula</taxon>
    </lineage>
</organism>
<dbReference type="AlphaFoldDB" id="A0A934R9J8"/>
<name>A0A934R9J8_9BACT</name>
<keyword evidence="2" id="KW-1185">Reference proteome</keyword>
<sequence>MNESTPQTWPDLAVALYDRLTGRGAEITYEAQGLEIHVPDRVGPDATHTLWKVSGSLKIRTSDGAE</sequence>
<dbReference type="Proteomes" id="UP000658278">
    <property type="component" value="Unassembled WGS sequence"/>
</dbReference>
<proteinExistence type="predicted"/>
<reference evidence="1" key="1">
    <citation type="submission" date="2021-01" db="EMBL/GenBank/DDBJ databases">
        <title>Modified the classification status of verrucomicrobia.</title>
        <authorList>
            <person name="Feng X."/>
        </authorList>
    </citation>
    <scope>NUCLEOTIDE SEQUENCE</scope>
    <source>
        <strain evidence="1">KCTC 22201</strain>
    </source>
</reference>